<accession>Q2K9F4</accession>
<proteinExistence type="predicted"/>
<feature type="region of interest" description="Disordered" evidence="1">
    <location>
        <begin position="110"/>
        <end position="139"/>
    </location>
</feature>
<sequence length="282" mass="29581">MVEVGRGVHSADNVLFDLDTGFVVFPHQLQIELSSSKPITRFDCHLIGLEELELPRVAGLHDQRPHLRQPHGQAPASCFPAVGSCHLPWSPAQARDAMAFGSRIARLTNKEIQTKGRDASDRGPGRGTTSSPASWFDSGEQAALKSKEEKMLFKLIAGATTAMTLMSGVAFAQSSTVNGAAGGAITGAIVGGPAGAAIGGVAGAVVGTAIDPPPEKVVTYVREAPAPSARVVVREKVVVGQPLPETVVVTPVPDDPKYAYAVVNDERVIVEPSSRKVIQVIK</sequence>
<gene>
    <name evidence="2" type="ordered locus">RHE_CH01737</name>
</gene>
<keyword evidence="3" id="KW-1185">Reference proteome</keyword>
<feature type="compositionally biased region" description="Basic and acidic residues" evidence="1">
    <location>
        <begin position="110"/>
        <end position="124"/>
    </location>
</feature>
<reference evidence="2 3" key="1">
    <citation type="journal article" date="2006" name="Proc. Natl. Acad. Sci. U.S.A.">
        <title>The partitioned Rhizobium etli genome: genetic and metabolic redundancy in seven interacting replicons.</title>
        <authorList>
            <person name="Gonzalez V."/>
            <person name="Santamaria R.I."/>
            <person name="Bustos P."/>
            <person name="Hernandez-Gonzalez I."/>
            <person name="Medrano-Soto A."/>
            <person name="Moreno-Hagelsieb G."/>
            <person name="Janga S.C."/>
            <person name="Ramirez M.A."/>
            <person name="Jimenez-Jacinto V."/>
            <person name="Collado-Vides J."/>
            <person name="Davila G."/>
        </authorList>
    </citation>
    <scope>NUCLEOTIDE SEQUENCE [LARGE SCALE GENOMIC DNA]</scope>
    <source>
        <strain evidence="3">ATCC 51251 / DSM 11541 / JCM 21823 / NBRC 15573 / CFN 42</strain>
    </source>
</reference>
<organism evidence="2 3">
    <name type="scientific">Rhizobium etli (strain ATCC 51251 / DSM 11541 / JCM 21823 / NBRC 15573 / CFN 42)</name>
    <dbReference type="NCBI Taxonomy" id="347834"/>
    <lineage>
        <taxon>Bacteria</taxon>
        <taxon>Pseudomonadati</taxon>
        <taxon>Pseudomonadota</taxon>
        <taxon>Alphaproteobacteria</taxon>
        <taxon>Hyphomicrobiales</taxon>
        <taxon>Rhizobiaceae</taxon>
        <taxon>Rhizobium/Agrobacterium group</taxon>
        <taxon>Rhizobium</taxon>
    </lineage>
</organism>
<dbReference type="Pfam" id="PF06823">
    <property type="entry name" value="DUF1236"/>
    <property type="match status" value="1"/>
</dbReference>
<evidence type="ECO:0000256" key="1">
    <source>
        <dbReference type="SAM" id="MobiDB-lite"/>
    </source>
</evidence>
<dbReference type="eggNOG" id="COG4991">
    <property type="taxonomic scope" value="Bacteria"/>
</dbReference>
<dbReference type="AlphaFoldDB" id="Q2K9F4"/>
<evidence type="ECO:0000313" key="2">
    <source>
        <dbReference type="EMBL" id="ABC90532.1"/>
    </source>
</evidence>
<dbReference type="Proteomes" id="UP000001936">
    <property type="component" value="Chromosome"/>
</dbReference>
<dbReference type="HOGENOM" id="CLU_986507_0_0_5"/>
<dbReference type="KEGG" id="ret:RHE_CH01737"/>
<dbReference type="EMBL" id="CP000133">
    <property type="protein sequence ID" value="ABC90532.1"/>
    <property type="molecule type" value="Genomic_DNA"/>
</dbReference>
<evidence type="ECO:0000313" key="3">
    <source>
        <dbReference type="Proteomes" id="UP000001936"/>
    </source>
</evidence>
<protein>
    <submittedName>
        <fullName evidence="2">Hypothetical conserved protein</fullName>
    </submittedName>
</protein>
<name>Q2K9F4_RHIEC</name>
<dbReference type="InterPro" id="IPR009642">
    <property type="entry name" value="DUF1236"/>
</dbReference>